<sequence length="57" mass="6528">AVCLGCERDCVTLKALWYFSDGRSSTCPQGVAEYFDDDSWDETVERAYRAHLYKGNE</sequence>
<gene>
    <name evidence="1" type="ORF">S01H4_27046</name>
</gene>
<comment type="caution">
    <text evidence="1">The sequence shown here is derived from an EMBL/GenBank/DDBJ whole genome shotgun (WGS) entry which is preliminary data.</text>
</comment>
<name>X1B233_9ZZZZ</name>
<evidence type="ECO:0000313" key="1">
    <source>
        <dbReference type="EMBL" id="GAG88985.1"/>
    </source>
</evidence>
<organism evidence="1">
    <name type="scientific">marine sediment metagenome</name>
    <dbReference type="NCBI Taxonomy" id="412755"/>
    <lineage>
        <taxon>unclassified sequences</taxon>
        <taxon>metagenomes</taxon>
        <taxon>ecological metagenomes</taxon>
    </lineage>
</organism>
<feature type="non-terminal residue" evidence="1">
    <location>
        <position position="1"/>
    </location>
</feature>
<protein>
    <submittedName>
        <fullName evidence="1">Uncharacterized protein</fullName>
    </submittedName>
</protein>
<dbReference type="EMBL" id="BART01013140">
    <property type="protein sequence ID" value="GAG88985.1"/>
    <property type="molecule type" value="Genomic_DNA"/>
</dbReference>
<proteinExistence type="predicted"/>
<dbReference type="AlphaFoldDB" id="X1B233"/>
<reference evidence="1" key="1">
    <citation type="journal article" date="2014" name="Front. Microbiol.">
        <title>High frequency of phylogenetically diverse reductive dehalogenase-homologous genes in deep subseafloor sedimentary metagenomes.</title>
        <authorList>
            <person name="Kawai M."/>
            <person name="Futagami T."/>
            <person name="Toyoda A."/>
            <person name="Takaki Y."/>
            <person name="Nishi S."/>
            <person name="Hori S."/>
            <person name="Arai W."/>
            <person name="Tsubouchi T."/>
            <person name="Morono Y."/>
            <person name="Uchiyama I."/>
            <person name="Ito T."/>
            <person name="Fujiyama A."/>
            <person name="Inagaki F."/>
            <person name="Takami H."/>
        </authorList>
    </citation>
    <scope>NUCLEOTIDE SEQUENCE</scope>
    <source>
        <strain evidence="1">Expedition CK06-06</strain>
    </source>
</reference>
<accession>X1B233</accession>